<feature type="domain" description="Thioredoxin" evidence="6">
    <location>
        <begin position="370"/>
        <end position="538"/>
    </location>
</feature>
<dbReference type="AlphaFoldDB" id="A0A929KZJ4"/>
<protein>
    <submittedName>
        <fullName evidence="7">TlpA family protein disulfide reductase</fullName>
    </submittedName>
</protein>
<dbReference type="SUPFAM" id="SSF52833">
    <property type="entry name" value="Thioredoxin-like"/>
    <property type="match status" value="1"/>
</dbReference>
<dbReference type="InterPro" id="IPR012336">
    <property type="entry name" value="Thioredoxin-like_fold"/>
</dbReference>
<dbReference type="InterPro" id="IPR050553">
    <property type="entry name" value="Thioredoxin_ResA/DsbE_sf"/>
</dbReference>
<dbReference type="EMBL" id="JADFFL010000006">
    <property type="protein sequence ID" value="MBE9663497.1"/>
    <property type="molecule type" value="Genomic_DNA"/>
</dbReference>
<gene>
    <name evidence="7" type="ORF">IRJ16_16535</name>
</gene>
<evidence type="ECO:0000256" key="2">
    <source>
        <dbReference type="ARBA" id="ARBA00022748"/>
    </source>
</evidence>
<feature type="chain" id="PRO_5037526281" evidence="5">
    <location>
        <begin position="20"/>
        <end position="540"/>
    </location>
</feature>
<evidence type="ECO:0000313" key="7">
    <source>
        <dbReference type="EMBL" id="MBE9663497.1"/>
    </source>
</evidence>
<keyword evidence="4" id="KW-0676">Redox-active center</keyword>
<evidence type="ECO:0000256" key="4">
    <source>
        <dbReference type="ARBA" id="ARBA00023284"/>
    </source>
</evidence>
<dbReference type="InterPro" id="IPR036249">
    <property type="entry name" value="Thioredoxin-like_sf"/>
</dbReference>
<sequence length="540" mass="61183">MKKIALLALLSAASFYASAQRVKLDIANTTATTVTYLYGDAFDNRIEGKTKYQISADQHRTADITFNFKQPTRASLVLSPDGGYGKQTFFYRLYLSPGDDIMLSADFKANGNGLTVTGKGSENNQPLLAFRPLVVSSEQRFLGDSVPDRVIAVINKEQLESKAALNEYLKKYNPSAPFVKAQKYDVEYEALTTYFGFKENNKGRGKQPYARNVAKWQRVQDSLLDAISRDLALPARVSANKPAPADKSDILLKHIPGRKYSVINNPDALGTSNYNSLIREFVGRYREYLSEQAFYRPKDIIAAWYGADSVAAKQAYNDDSNNVLREKIINKFFSGTVEEYLLANLIADIKAKANPKNVVSIYNRFKKRFPQSQYVAPYRSYIDSVIENQKYQLTDKMVFAPGNGNKLNTLDEILALSKGKTVFVDMWGSWCAPCRENLAQHGPAIKEHFKNKGLNYLYIANRDERNQKDWKSLIAYFKLEGTHVLANPQLSQDIMTKLKRSTYPTYFIIKKDGTYELYDGDSRLDRDKLFKQIEAALAME</sequence>
<keyword evidence="8" id="KW-1185">Reference proteome</keyword>
<evidence type="ECO:0000256" key="3">
    <source>
        <dbReference type="ARBA" id="ARBA00023157"/>
    </source>
</evidence>
<reference evidence="7" key="1">
    <citation type="submission" date="2020-10" db="EMBL/GenBank/DDBJ databases">
        <title>Mucilaginibacter mali sp. nov., isolated from rhizosphere soil of apple orchard.</title>
        <authorList>
            <person name="Lee J.-S."/>
            <person name="Kim H.S."/>
            <person name="Kim J.-S."/>
        </authorList>
    </citation>
    <scope>NUCLEOTIDE SEQUENCE</scope>
    <source>
        <strain evidence="7">KCTC 22746</strain>
    </source>
</reference>
<evidence type="ECO:0000259" key="6">
    <source>
        <dbReference type="PROSITE" id="PS51352"/>
    </source>
</evidence>
<name>A0A929KZJ4_9SPHI</name>
<dbReference type="PANTHER" id="PTHR42852:SF6">
    <property type="entry name" value="THIOL:DISULFIDE INTERCHANGE PROTEIN DSBE"/>
    <property type="match status" value="1"/>
</dbReference>
<accession>A0A929KZJ4</accession>
<dbReference type="GO" id="GO:0017004">
    <property type="term" value="P:cytochrome complex assembly"/>
    <property type="evidence" value="ECO:0007669"/>
    <property type="project" value="UniProtKB-KW"/>
</dbReference>
<comment type="caution">
    <text evidence="7">The sequence shown here is derived from an EMBL/GenBank/DDBJ whole genome shotgun (WGS) entry which is preliminary data.</text>
</comment>
<dbReference type="GO" id="GO:0030313">
    <property type="term" value="C:cell envelope"/>
    <property type="evidence" value="ECO:0007669"/>
    <property type="project" value="UniProtKB-SubCell"/>
</dbReference>
<feature type="signal peptide" evidence="5">
    <location>
        <begin position="1"/>
        <end position="19"/>
    </location>
</feature>
<evidence type="ECO:0000256" key="5">
    <source>
        <dbReference type="SAM" id="SignalP"/>
    </source>
</evidence>
<comment type="subcellular location">
    <subcellularLocation>
        <location evidence="1">Cell envelope</location>
    </subcellularLocation>
</comment>
<dbReference type="Gene3D" id="3.40.30.10">
    <property type="entry name" value="Glutaredoxin"/>
    <property type="match status" value="1"/>
</dbReference>
<dbReference type="InterPro" id="IPR013766">
    <property type="entry name" value="Thioredoxin_domain"/>
</dbReference>
<keyword evidence="2" id="KW-0201">Cytochrome c-type biogenesis</keyword>
<keyword evidence="3" id="KW-1015">Disulfide bond</keyword>
<keyword evidence="5" id="KW-0732">Signal</keyword>
<dbReference type="CDD" id="cd02966">
    <property type="entry name" value="TlpA_like_family"/>
    <property type="match status" value="1"/>
</dbReference>
<dbReference type="PROSITE" id="PS51352">
    <property type="entry name" value="THIOREDOXIN_2"/>
    <property type="match status" value="1"/>
</dbReference>
<dbReference type="PANTHER" id="PTHR42852">
    <property type="entry name" value="THIOL:DISULFIDE INTERCHANGE PROTEIN DSBE"/>
    <property type="match status" value="1"/>
</dbReference>
<evidence type="ECO:0000256" key="1">
    <source>
        <dbReference type="ARBA" id="ARBA00004196"/>
    </source>
</evidence>
<dbReference type="Pfam" id="PF13905">
    <property type="entry name" value="Thioredoxin_8"/>
    <property type="match status" value="1"/>
</dbReference>
<organism evidence="7 8">
    <name type="scientific">Mucilaginibacter myungsuensis</name>
    <dbReference type="NCBI Taxonomy" id="649104"/>
    <lineage>
        <taxon>Bacteria</taxon>
        <taxon>Pseudomonadati</taxon>
        <taxon>Bacteroidota</taxon>
        <taxon>Sphingobacteriia</taxon>
        <taxon>Sphingobacteriales</taxon>
        <taxon>Sphingobacteriaceae</taxon>
        <taxon>Mucilaginibacter</taxon>
    </lineage>
</organism>
<evidence type="ECO:0000313" key="8">
    <source>
        <dbReference type="Proteomes" id="UP000622475"/>
    </source>
</evidence>
<dbReference type="Proteomes" id="UP000622475">
    <property type="component" value="Unassembled WGS sequence"/>
</dbReference>
<dbReference type="RefSeq" id="WP_194112727.1">
    <property type="nucleotide sequence ID" value="NZ_JADFFL010000006.1"/>
</dbReference>
<proteinExistence type="predicted"/>